<feature type="signal peptide" evidence="1">
    <location>
        <begin position="1"/>
        <end position="30"/>
    </location>
</feature>
<dbReference type="AlphaFoldDB" id="A0A975BHK3"/>
<gene>
    <name evidence="2" type="ORF">dnm_015580</name>
</gene>
<dbReference type="Gene3D" id="1.25.40.10">
    <property type="entry name" value="Tetratricopeptide repeat domain"/>
    <property type="match status" value="1"/>
</dbReference>
<dbReference type="Gene3D" id="2.60.40.10">
    <property type="entry name" value="Immunoglobulins"/>
    <property type="match status" value="1"/>
</dbReference>
<dbReference type="Proteomes" id="UP000663722">
    <property type="component" value="Chromosome"/>
</dbReference>
<evidence type="ECO:0000313" key="2">
    <source>
        <dbReference type="EMBL" id="QTA85547.1"/>
    </source>
</evidence>
<dbReference type="SUPFAM" id="SSF48452">
    <property type="entry name" value="TPR-like"/>
    <property type="match status" value="1"/>
</dbReference>
<reference evidence="2" key="1">
    <citation type="journal article" date="2021" name="Microb. Physiol.">
        <title>Proteogenomic Insights into the Physiology of Marine, Sulfate-Reducing, Filamentous Desulfonema limicola and Desulfonema magnum.</title>
        <authorList>
            <person name="Schnaars V."/>
            <person name="Wohlbrand L."/>
            <person name="Scheve S."/>
            <person name="Hinrichs C."/>
            <person name="Reinhardt R."/>
            <person name="Rabus R."/>
        </authorList>
    </citation>
    <scope>NUCLEOTIDE SEQUENCE</scope>
    <source>
        <strain evidence="2">4be13</strain>
    </source>
</reference>
<name>A0A975BHK3_9BACT</name>
<dbReference type="InterPro" id="IPR011990">
    <property type="entry name" value="TPR-like_helical_dom_sf"/>
</dbReference>
<evidence type="ECO:0000313" key="3">
    <source>
        <dbReference type="Proteomes" id="UP000663722"/>
    </source>
</evidence>
<dbReference type="InterPro" id="IPR013783">
    <property type="entry name" value="Ig-like_fold"/>
</dbReference>
<feature type="chain" id="PRO_5037126613" evidence="1">
    <location>
        <begin position="31"/>
        <end position="681"/>
    </location>
</feature>
<keyword evidence="3" id="KW-1185">Reference proteome</keyword>
<dbReference type="RefSeq" id="WP_207681560.1">
    <property type="nucleotide sequence ID" value="NZ_CP061800.1"/>
</dbReference>
<dbReference type="EMBL" id="CP061800">
    <property type="protein sequence ID" value="QTA85547.1"/>
    <property type="molecule type" value="Genomic_DNA"/>
</dbReference>
<dbReference type="PROSITE" id="PS51257">
    <property type="entry name" value="PROKAR_LIPOPROTEIN"/>
    <property type="match status" value="1"/>
</dbReference>
<protein>
    <submittedName>
        <fullName evidence="2">Tetratricopeptide domain-containing protein</fullName>
    </submittedName>
</protein>
<sequence length="681" mass="77238">MKKNKKRNVMTFFFVLSVLTLPLLCSCAVAPDPVCVKARKSYCKASGNFTGQWYDYYERGLSCMEGECYEAALSDLDNTLKGRFEDQRMARTFGMHFVDYFPHREKGLIHYLMGNYDAAKSELELSIKQYPSEKAFFYLDKVRKHIMEKEKQPLSVPRVILDSPLNEFDEIWTKADPVVISGRAEDEQYVSEISLKHKPFFIERSGQVVTFRNELTLAEGKHEIDIMAKNLLGGTAKQRLIFCVDRSGPVIILTKPDTGGKITGWLYDESGEIRFASDGENVPVPKGKKVPFSVPVKAGQKYITLLAKDKLGNQTEAVVNGDMAILADARGTQPLLAQIDVVTDSGADVFGSAINNSKQIKPEIIVQGWPDQKTVFLERIYIKGYVKGENNIESLTVNNMPVLTHPGQVIFFNRLKRLKSGKNTITIRAEDEFGNVTVKEIFIHREVPQVFKPNYRYCLAMHLFDSLEDGPSGKQTLFQHLFLKRLVDHNRFQILLRQELKTFFSEYKNDVVFSEDAAFEQKGLTPDAALLGSVYKTRNGIEIVARFVDVKTGEILAIKDVYSESEDRPTLASMAEKLAEKFHRTFPLMDARITQIEKGRFTMASEKWIPEKGEITMKWPLIIYRKTEPEHNPITGNSLGSDTKIIGDARVEGIAEDNYLAAPLNGQEFERIKQGDRVITR</sequence>
<keyword evidence="1" id="KW-0732">Signal</keyword>
<organism evidence="2 3">
    <name type="scientific">Desulfonema magnum</name>
    <dbReference type="NCBI Taxonomy" id="45655"/>
    <lineage>
        <taxon>Bacteria</taxon>
        <taxon>Pseudomonadati</taxon>
        <taxon>Thermodesulfobacteriota</taxon>
        <taxon>Desulfobacteria</taxon>
        <taxon>Desulfobacterales</taxon>
        <taxon>Desulfococcaceae</taxon>
        <taxon>Desulfonema</taxon>
    </lineage>
</organism>
<accession>A0A975BHK3</accession>
<proteinExistence type="predicted"/>
<evidence type="ECO:0000256" key="1">
    <source>
        <dbReference type="SAM" id="SignalP"/>
    </source>
</evidence>
<dbReference type="KEGG" id="dmm:dnm_015580"/>